<dbReference type="EMBL" id="SGPK01000336">
    <property type="protein sequence ID" value="THH04512.1"/>
    <property type="molecule type" value="Genomic_DNA"/>
</dbReference>
<comment type="caution">
    <text evidence="2">The sequence shown here is derived from an EMBL/GenBank/DDBJ whole genome shotgun (WGS) entry which is preliminary data.</text>
</comment>
<keyword evidence="3" id="KW-1185">Reference proteome</keyword>
<evidence type="ECO:0000313" key="2">
    <source>
        <dbReference type="EMBL" id="THH04512.1"/>
    </source>
</evidence>
<feature type="region of interest" description="Disordered" evidence="1">
    <location>
        <begin position="38"/>
        <end position="81"/>
    </location>
</feature>
<dbReference type="Proteomes" id="UP000308199">
    <property type="component" value="Unassembled WGS sequence"/>
</dbReference>
<proteinExistence type="predicted"/>
<protein>
    <submittedName>
        <fullName evidence="2">Uncharacterized protein</fullName>
    </submittedName>
</protein>
<feature type="compositionally biased region" description="Polar residues" evidence="1">
    <location>
        <begin position="49"/>
        <end position="59"/>
    </location>
</feature>
<reference evidence="2 3" key="1">
    <citation type="submission" date="2019-02" db="EMBL/GenBank/DDBJ databases">
        <title>Genome sequencing of the rare red list fungi Phellinidium pouzarii.</title>
        <authorList>
            <person name="Buettner E."/>
            <person name="Kellner H."/>
        </authorList>
    </citation>
    <scope>NUCLEOTIDE SEQUENCE [LARGE SCALE GENOMIC DNA]</scope>
    <source>
        <strain evidence="2 3">DSM 108285</strain>
    </source>
</reference>
<feature type="compositionally biased region" description="Low complexity" evidence="1">
    <location>
        <begin position="70"/>
        <end position="79"/>
    </location>
</feature>
<dbReference type="AlphaFoldDB" id="A0A4S4KZX0"/>
<gene>
    <name evidence="2" type="ORF">EW145_g5471</name>
</gene>
<organism evidence="2 3">
    <name type="scientific">Phellinidium pouzarii</name>
    <dbReference type="NCBI Taxonomy" id="167371"/>
    <lineage>
        <taxon>Eukaryota</taxon>
        <taxon>Fungi</taxon>
        <taxon>Dikarya</taxon>
        <taxon>Basidiomycota</taxon>
        <taxon>Agaricomycotina</taxon>
        <taxon>Agaricomycetes</taxon>
        <taxon>Hymenochaetales</taxon>
        <taxon>Hymenochaetaceae</taxon>
        <taxon>Phellinidium</taxon>
    </lineage>
</organism>
<evidence type="ECO:0000256" key="1">
    <source>
        <dbReference type="SAM" id="MobiDB-lite"/>
    </source>
</evidence>
<evidence type="ECO:0000313" key="3">
    <source>
        <dbReference type="Proteomes" id="UP000308199"/>
    </source>
</evidence>
<name>A0A4S4KZX0_9AGAM</name>
<dbReference type="OrthoDB" id="3260095at2759"/>
<sequence>MWAESNEWSRHQHHRELDMDLDDALREAAPALAVDADLNEASPAPRGSHTATSSNQLRSRNFDPAHQYWPSSAHPADASASRRHVPVAPALSRYVPPDQVPTFRPTDSHRLLDLPIPSATYRRHALRRHMHRSSRTEPPPYSGMDMRIDLVARNSLRDVIFSAMMSEHLTSAERVALLEDCRASAETSSLGIPFREILSEPIEPLGVSPLMYELTSCQPDWDGISDDTGLEVVHYLIEHWTENVLKLGKVGMLSWVIRTAFLRRFDEEGGNRLFKQLLPIIFEKQYGSRGKYIEYDISVIPLATLSLG</sequence>
<accession>A0A4S4KZX0</accession>